<reference evidence="2" key="1">
    <citation type="submission" date="2020-05" db="EMBL/GenBank/DDBJ databases">
        <title>Mycena genomes resolve the evolution of fungal bioluminescence.</title>
        <authorList>
            <person name="Tsai I.J."/>
        </authorList>
    </citation>
    <scope>NUCLEOTIDE SEQUENCE</scope>
    <source>
        <strain evidence="2">171206Taipei</strain>
    </source>
</reference>
<dbReference type="GO" id="GO:0005737">
    <property type="term" value="C:cytoplasm"/>
    <property type="evidence" value="ECO:0007669"/>
    <property type="project" value="TreeGrafter"/>
</dbReference>
<dbReference type="PROSITE" id="PS50146">
    <property type="entry name" value="DAGK"/>
    <property type="match status" value="1"/>
</dbReference>
<dbReference type="InterPro" id="IPR016064">
    <property type="entry name" value="NAD/diacylglycerol_kinase_sf"/>
</dbReference>
<dbReference type="GO" id="GO:0016020">
    <property type="term" value="C:membrane"/>
    <property type="evidence" value="ECO:0007669"/>
    <property type="project" value="TreeGrafter"/>
</dbReference>
<feature type="domain" description="DAGKc" evidence="1">
    <location>
        <begin position="1"/>
        <end position="154"/>
    </location>
</feature>
<comment type="caution">
    <text evidence="2">The sequence shown here is derived from an EMBL/GenBank/DDBJ whole genome shotgun (WGS) entry which is preliminary data.</text>
</comment>
<dbReference type="SUPFAM" id="SSF111331">
    <property type="entry name" value="NAD kinase/diacylglycerol kinase-like"/>
    <property type="match status" value="1"/>
</dbReference>
<dbReference type="PANTHER" id="PTHR12358:SF105">
    <property type="entry name" value="DAGKC DOMAIN-CONTAINING PROTEIN"/>
    <property type="match status" value="1"/>
</dbReference>
<dbReference type="OrthoDB" id="336240at2759"/>
<protein>
    <submittedName>
        <fullName evidence="2">DEAD-box protein abstrakt</fullName>
    </submittedName>
</protein>
<dbReference type="GO" id="GO:0046512">
    <property type="term" value="P:sphingosine biosynthetic process"/>
    <property type="evidence" value="ECO:0007669"/>
    <property type="project" value="TreeGrafter"/>
</dbReference>
<dbReference type="InterPro" id="IPR050187">
    <property type="entry name" value="Lipid_Phosphate_FormReg"/>
</dbReference>
<gene>
    <name evidence="2" type="ORF">MIND_01062300</name>
</gene>
<evidence type="ECO:0000259" key="1">
    <source>
        <dbReference type="PROSITE" id="PS50146"/>
    </source>
</evidence>
<dbReference type="GeneID" id="59349719"/>
<dbReference type="PANTHER" id="PTHR12358">
    <property type="entry name" value="SPHINGOSINE KINASE"/>
    <property type="match status" value="1"/>
</dbReference>
<keyword evidence="3" id="KW-1185">Reference proteome</keyword>
<dbReference type="InterPro" id="IPR017438">
    <property type="entry name" value="ATP-NAD_kinase_N"/>
</dbReference>
<sequence>MPLLVLYNPVSGSGSAKAFFEDHVLPLLKKNDVGVDIVASTERADHAGEILVKFMEAHEGEISVVLGSGDGTLNECMTALSKAPFIGKRATSGSHRVSFALVPCGTANALYSTLFPPQPEQPEVDYRLQSVNALINRSKTVPLHLAISTLSSAPFRRKRPEVRVSAVVVSTCLHAAILKDSEKLRAEMPGVERFKVAAEQNANTWSNSAVKLLPAPNAGVVQIYDPVTKAFIAHPESDPDEDAIVDMDGPFSYFLATVNVDRLEPNFVITPLASKFPSTEATCDIVIVRPLRSPAVESDTPDARAAFVPILWKTFGEAYRGGGHVDLTYDEEGAPTATGDGETVVEYIRCGGFEWIPDPEDESAHYLCTDGIISKIESDGRLVCTAASPDANGGFRVYV</sequence>
<dbReference type="GO" id="GO:0001727">
    <property type="term" value="F:lipid kinase activity"/>
    <property type="evidence" value="ECO:0007669"/>
    <property type="project" value="TreeGrafter"/>
</dbReference>
<evidence type="ECO:0000313" key="3">
    <source>
        <dbReference type="Proteomes" id="UP000636479"/>
    </source>
</evidence>
<dbReference type="RefSeq" id="XP_037216597.1">
    <property type="nucleotide sequence ID" value="XM_037367203.1"/>
</dbReference>
<organism evidence="2 3">
    <name type="scientific">Mycena indigotica</name>
    <dbReference type="NCBI Taxonomy" id="2126181"/>
    <lineage>
        <taxon>Eukaryota</taxon>
        <taxon>Fungi</taxon>
        <taxon>Dikarya</taxon>
        <taxon>Basidiomycota</taxon>
        <taxon>Agaricomycotina</taxon>
        <taxon>Agaricomycetes</taxon>
        <taxon>Agaricomycetidae</taxon>
        <taxon>Agaricales</taxon>
        <taxon>Marasmiineae</taxon>
        <taxon>Mycenaceae</taxon>
        <taxon>Mycena</taxon>
    </lineage>
</organism>
<dbReference type="Gene3D" id="3.40.50.10330">
    <property type="entry name" value="Probable inorganic polyphosphate/atp-NAD kinase, domain 1"/>
    <property type="match status" value="1"/>
</dbReference>
<proteinExistence type="predicted"/>
<dbReference type="EMBL" id="JACAZF010000009">
    <property type="protein sequence ID" value="KAF7295234.1"/>
    <property type="molecule type" value="Genomic_DNA"/>
</dbReference>
<evidence type="ECO:0000313" key="2">
    <source>
        <dbReference type="EMBL" id="KAF7295234.1"/>
    </source>
</evidence>
<dbReference type="AlphaFoldDB" id="A0A8H6S9C4"/>
<name>A0A8H6S9C4_9AGAR</name>
<accession>A0A8H6S9C4</accession>
<dbReference type="Proteomes" id="UP000636479">
    <property type="component" value="Unassembled WGS sequence"/>
</dbReference>
<dbReference type="Pfam" id="PF00781">
    <property type="entry name" value="DAGK_cat"/>
    <property type="match status" value="1"/>
</dbReference>
<dbReference type="InterPro" id="IPR001206">
    <property type="entry name" value="Diacylglycerol_kinase_cat_dom"/>
</dbReference>
<dbReference type="SMART" id="SM00046">
    <property type="entry name" value="DAGKc"/>
    <property type="match status" value="1"/>
</dbReference>